<dbReference type="InterPro" id="IPR036179">
    <property type="entry name" value="Ig-like_dom_sf"/>
</dbReference>
<keyword evidence="7" id="KW-1185">Reference proteome</keyword>
<evidence type="ECO:0000256" key="4">
    <source>
        <dbReference type="ARBA" id="ARBA00023319"/>
    </source>
</evidence>
<dbReference type="InterPro" id="IPR052598">
    <property type="entry name" value="IgSF_CEA-related"/>
</dbReference>
<dbReference type="Pfam" id="PF13895">
    <property type="entry name" value="Ig_2"/>
    <property type="match status" value="1"/>
</dbReference>
<dbReference type="InterPro" id="IPR013783">
    <property type="entry name" value="Ig-like_fold"/>
</dbReference>
<dbReference type="PANTHER" id="PTHR44337:SF20">
    <property type="entry name" value="CARCINOEMBRYONIC ANTIGEN-RELATED CELL ADHESION MOLECULE 5-RELATED"/>
    <property type="match status" value="1"/>
</dbReference>
<dbReference type="InterPro" id="IPR013098">
    <property type="entry name" value="Ig_I-set"/>
</dbReference>
<reference evidence="6" key="1">
    <citation type="submission" date="2025-08" db="UniProtKB">
        <authorList>
            <consortium name="Ensembl"/>
        </authorList>
    </citation>
    <scope>IDENTIFICATION</scope>
</reference>
<keyword evidence="4" id="KW-0393">Immunoglobulin domain</keyword>
<dbReference type="PANTHER" id="PTHR44337">
    <property type="entry name" value="CARCINOEMBRYONIC ANTIGEN-RELATED CELL ADHESION MOLECULE 8"/>
    <property type="match status" value="1"/>
</dbReference>
<dbReference type="PROSITE" id="PS50835">
    <property type="entry name" value="IG_LIKE"/>
    <property type="match status" value="2"/>
</dbReference>
<keyword evidence="3" id="KW-0325">Glycoprotein</keyword>
<feature type="domain" description="Ig-like" evidence="5">
    <location>
        <begin position="104"/>
        <end position="178"/>
    </location>
</feature>
<dbReference type="AlphaFoldDB" id="A0A8C6SKR4"/>
<name>A0A8C6SKR4_9GOBI</name>
<dbReference type="Pfam" id="PF07679">
    <property type="entry name" value="I-set"/>
    <property type="match status" value="1"/>
</dbReference>
<evidence type="ECO:0000313" key="7">
    <source>
        <dbReference type="Proteomes" id="UP000694523"/>
    </source>
</evidence>
<organism evidence="6 7">
    <name type="scientific">Neogobius melanostomus</name>
    <name type="common">round goby</name>
    <dbReference type="NCBI Taxonomy" id="47308"/>
    <lineage>
        <taxon>Eukaryota</taxon>
        <taxon>Metazoa</taxon>
        <taxon>Chordata</taxon>
        <taxon>Craniata</taxon>
        <taxon>Vertebrata</taxon>
        <taxon>Euteleostomi</taxon>
        <taxon>Actinopterygii</taxon>
        <taxon>Neopterygii</taxon>
        <taxon>Teleostei</taxon>
        <taxon>Neoteleostei</taxon>
        <taxon>Acanthomorphata</taxon>
        <taxon>Gobiaria</taxon>
        <taxon>Gobiiformes</taxon>
        <taxon>Gobioidei</taxon>
        <taxon>Gobiidae</taxon>
        <taxon>Benthophilinae</taxon>
        <taxon>Neogobiini</taxon>
        <taxon>Neogobius</taxon>
    </lineage>
</organism>
<dbReference type="SMART" id="SM00409">
    <property type="entry name" value="IG"/>
    <property type="match status" value="3"/>
</dbReference>
<sequence length="294" mass="32197">MSYCLLGLTSGAGVLPHDPVDAAVGDTVMFTTSLDPTQTPLNFTSILWKFGSKDIITSADTNITAPEYEGRITLFVSTGSLQLRNVTMSDAGEYNVTITMADEEGTSLNVTCDASGSVSTREWMKNGSPLNSSENIIFYHQNQVLCFRSLSRKDSGRYSCNISNPVSSQEDTYYMVVTYGPENVEMSGSKEVQVQTAFRLSCSAESVPAASYVWIKNGTIIADSFEFTENLSEFSDSGEYICRATNDITMKTSEASHMVLITGKRLHLQTLNSPSGLQVRTKRARSARLLSNMH</sequence>
<dbReference type="Gene3D" id="2.60.40.10">
    <property type="entry name" value="Immunoglobulins"/>
    <property type="match status" value="3"/>
</dbReference>
<dbReference type="Ensembl" id="ENSNMLT00000008788.1">
    <property type="protein sequence ID" value="ENSNMLP00000007721.1"/>
    <property type="gene ID" value="ENSNMLG00000005532.1"/>
</dbReference>
<evidence type="ECO:0000256" key="2">
    <source>
        <dbReference type="ARBA" id="ARBA00023157"/>
    </source>
</evidence>
<proteinExistence type="predicted"/>
<dbReference type="InterPro" id="IPR007110">
    <property type="entry name" value="Ig-like_dom"/>
</dbReference>
<dbReference type="SUPFAM" id="SSF48726">
    <property type="entry name" value="Immunoglobulin"/>
    <property type="match status" value="3"/>
</dbReference>
<feature type="domain" description="Ig-like" evidence="5">
    <location>
        <begin position="181"/>
        <end position="262"/>
    </location>
</feature>
<reference evidence="6" key="2">
    <citation type="submission" date="2025-09" db="UniProtKB">
        <authorList>
            <consortium name="Ensembl"/>
        </authorList>
    </citation>
    <scope>IDENTIFICATION</scope>
</reference>
<protein>
    <recommendedName>
        <fullName evidence="5">Ig-like domain-containing protein</fullName>
    </recommendedName>
</protein>
<dbReference type="InterPro" id="IPR003599">
    <property type="entry name" value="Ig_sub"/>
</dbReference>
<evidence type="ECO:0000313" key="6">
    <source>
        <dbReference type="Ensembl" id="ENSNMLP00000007721.1"/>
    </source>
</evidence>
<evidence type="ECO:0000259" key="5">
    <source>
        <dbReference type="PROSITE" id="PS50835"/>
    </source>
</evidence>
<dbReference type="Proteomes" id="UP000694523">
    <property type="component" value="Unplaced"/>
</dbReference>
<accession>A0A8C6SKR4</accession>
<dbReference type="InterPro" id="IPR003598">
    <property type="entry name" value="Ig_sub2"/>
</dbReference>
<keyword evidence="1" id="KW-0732">Signal</keyword>
<dbReference type="SMART" id="SM00408">
    <property type="entry name" value="IGc2"/>
    <property type="match status" value="2"/>
</dbReference>
<evidence type="ECO:0000256" key="3">
    <source>
        <dbReference type="ARBA" id="ARBA00023180"/>
    </source>
</evidence>
<keyword evidence="2" id="KW-1015">Disulfide bond</keyword>
<dbReference type="CDD" id="cd00096">
    <property type="entry name" value="Ig"/>
    <property type="match status" value="1"/>
</dbReference>
<evidence type="ECO:0000256" key="1">
    <source>
        <dbReference type="ARBA" id="ARBA00022729"/>
    </source>
</evidence>